<feature type="signal peptide" evidence="1">
    <location>
        <begin position="1"/>
        <end position="25"/>
    </location>
</feature>
<evidence type="ECO:0000313" key="2">
    <source>
        <dbReference type="EMBL" id="ABD80711.1"/>
    </source>
</evidence>
<organism evidence="2 3">
    <name type="scientific">Saccharophagus degradans (strain 2-40 / ATCC 43961 / DSM 17024)</name>
    <dbReference type="NCBI Taxonomy" id="203122"/>
    <lineage>
        <taxon>Bacteria</taxon>
        <taxon>Pseudomonadati</taxon>
        <taxon>Pseudomonadota</taxon>
        <taxon>Gammaproteobacteria</taxon>
        <taxon>Cellvibrionales</taxon>
        <taxon>Cellvibrionaceae</taxon>
        <taxon>Saccharophagus</taxon>
    </lineage>
</organism>
<protein>
    <submittedName>
        <fullName evidence="2">Uncharacterized protein</fullName>
    </submittedName>
</protein>
<reference evidence="2 3" key="1">
    <citation type="journal article" date="2008" name="PLoS Genet.">
        <title>Complete genome sequence of the complex carbohydrate-degrading marine bacterium, Saccharophagus degradans strain 2-40 T.</title>
        <authorList>
            <person name="Weiner R.M."/>
            <person name="Taylor L.E.II."/>
            <person name="Henrissat B."/>
            <person name="Hauser L."/>
            <person name="Land M."/>
            <person name="Coutinho P.M."/>
            <person name="Rancurel C."/>
            <person name="Saunders E.H."/>
            <person name="Longmire A.G."/>
            <person name="Zhang H."/>
            <person name="Bayer E.A."/>
            <person name="Gilbert H.J."/>
            <person name="Larimer F."/>
            <person name="Zhulin I.B."/>
            <person name="Ekborg N.A."/>
            <person name="Lamed R."/>
            <person name="Richardson P.M."/>
            <person name="Borovok I."/>
            <person name="Hutcheson S."/>
        </authorList>
    </citation>
    <scope>NUCLEOTIDE SEQUENCE [LARGE SCALE GENOMIC DNA]</scope>
    <source>
        <strain evidence="3">2-40 / ATCC 43961 / DSM 17024</strain>
    </source>
</reference>
<dbReference type="RefSeq" id="WP_011467931.1">
    <property type="nucleotide sequence ID" value="NC_007912.1"/>
</dbReference>
<dbReference type="GeneID" id="98615653"/>
<keyword evidence="1" id="KW-0732">Signal</keyword>
<dbReference type="HOGENOM" id="CLU_2048044_0_0_6"/>
<sequence>MIKQITNTWVIAAAVSLSFSYGAMAQEEGIQEPPSTTTAVAETAAVTYQCTLHEMTRRIEIEYANAGASVPCSVNYYKDTEQPGEVNTLWHASNVEGYCEERAEAFSQKLTSWGWSCTNP</sequence>
<dbReference type="AlphaFoldDB" id="Q21KR8"/>
<gene>
    <name evidence="2" type="ordered locus">Sde_1449</name>
</gene>
<dbReference type="eggNOG" id="ENOG5032YIE">
    <property type="taxonomic scope" value="Bacteria"/>
</dbReference>
<proteinExistence type="predicted"/>
<evidence type="ECO:0000256" key="1">
    <source>
        <dbReference type="SAM" id="SignalP"/>
    </source>
</evidence>
<dbReference type="STRING" id="203122.Sde_1449"/>
<feature type="chain" id="PRO_5004199739" evidence="1">
    <location>
        <begin position="26"/>
        <end position="120"/>
    </location>
</feature>
<dbReference type="EMBL" id="CP000282">
    <property type="protein sequence ID" value="ABD80711.1"/>
    <property type="molecule type" value="Genomic_DNA"/>
</dbReference>
<evidence type="ECO:0000313" key="3">
    <source>
        <dbReference type="Proteomes" id="UP000001947"/>
    </source>
</evidence>
<dbReference type="Proteomes" id="UP000001947">
    <property type="component" value="Chromosome"/>
</dbReference>
<keyword evidence="3" id="KW-1185">Reference proteome</keyword>
<accession>Q21KR8</accession>
<dbReference type="KEGG" id="sde:Sde_1449"/>
<dbReference type="OrthoDB" id="5771152at2"/>
<name>Q21KR8_SACD2</name>